<dbReference type="SMART" id="SM00849">
    <property type="entry name" value="Lactamase_B"/>
    <property type="match status" value="1"/>
</dbReference>
<dbReference type="InterPro" id="IPR025405">
    <property type="entry name" value="DUF4131"/>
</dbReference>
<feature type="transmembrane region" description="Helical" evidence="6">
    <location>
        <begin position="537"/>
        <end position="554"/>
    </location>
</feature>
<dbReference type="NCBIfam" id="TIGR00360">
    <property type="entry name" value="ComEC_N-term"/>
    <property type="match status" value="1"/>
</dbReference>
<dbReference type="KEGG" id="alus:STSP2_02008"/>
<sequence>MDQIRQQLKLLDEQLAERRSLFDFFMSRSPLFLLAVGLTAGIAVQHLCGLNAVFWFIAIVVLAGAAVLVSRWDAGGGRSVAFIAIALFMGIGAVRVASYETLPGNHITRVAGEERTLATLRGRVCSKVFTPGRDAWAFSGWGFNKPGSSFYLECESVKTRGGFAAVSGKVRVQVNSKVRSVQCGDLVELHCWLDRFSPPTNPGEFDFQAYLARRNIHVGASVNGAGSIRVVESNGWASLPGVRVRLADLFREQLIEDGCAGMQTRGLIEALLLGNRSNIDAETHAAFRKTGLAHFISLSGMHIGMFAYFVWVLCRHAGFLKTARAMILMGVVGVYVLAVPSRPPTTRAAILCFFFALSVIVNRKPNALNTLGLAGICLLLYRPTQLFNAGFQLSFATVLGIILLQPRLHSFANRVVGDRLGELYAASSVGAAKFAIWVGRHMLELLTVGAAAWIGGAAIILYHFGSVSGASAVWTVFAYPLVLAIIAGSMVQILAGMVFPTVGVALSVFVDSMAECLIWLVRFLAEIDVTALRVGEVAIWMVVVYYAGVLFMRFGQYRRRVLRRMGVSAACVGVLLPFGVNLLARGEDGLRLTVLNVGHGQAVLLETPSGENMLFDAGSLTRNDIGSRVVVPFLQHRGIDRLDAVCISHEDIDHLNGLPEIVEQCDVERILGNRGVIESDSATASFLRDAVAERGGSLTLLDGGLLDGGSVKIDVIWPVESAAGDIALSDNDSSSVFLVRFAGRSILISSDIEEYAQGGIMERYPDLGADVLILPHHGSTTHLVESFVQSLEPEVVIASCSRGRLNSVYRPDFDGDHYATASHGAVTVEIGVDGDVSACGHLRPGE</sequence>
<dbReference type="InterPro" id="IPR004477">
    <property type="entry name" value="ComEC_N"/>
</dbReference>
<organism evidence="8 9">
    <name type="scientific">Anaerohalosphaera lusitana</name>
    <dbReference type="NCBI Taxonomy" id="1936003"/>
    <lineage>
        <taxon>Bacteria</taxon>
        <taxon>Pseudomonadati</taxon>
        <taxon>Planctomycetota</taxon>
        <taxon>Phycisphaerae</taxon>
        <taxon>Sedimentisphaerales</taxon>
        <taxon>Anaerohalosphaeraceae</taxon>
        <taxon>Anaerohalosphaera</taxon>
    </lineage>
</organism>
<keyword evidence="3 6" id="KW-0812">Transmembrane</keyword>
<evidence type="ECO:0000256" key="1">
    <source>
        <dbReference type="ARBA" id="ARBA00004651"/>
    </source>
</evidence>
<gene>
    <name evidence="8" type="ORF">STSP2_02008</name>
</gene>
<keyword evidence="5 6" id="KW-0472">Membrane</keyword>
<dbReference type="PANTHER" id="PTHR30619">
    <property type="entry name" value="DNA INTERNALIZATION/COMPETENCE PROTEIN COMEC/REC2"/>
    <property type="match status" value="1"/>
</dbReference>
<feature type="transmembrane region" description="Helical" evidence="6">
    <location>
        <begin position="502"/>
        <end position="525"/>
    </location>
</feature>
<feature type="transmembrane region" description="Helical" evidence="6">
    <location>
        <begin position="81"/>
        <end position="99"/>
    </location>
</feature>
<dbReference type="GO" id="GO:0005886">
    <property type="term" value="C:plasma membrane"/>
    <property type="evidence" value="ECO:0007669"/>
    <property type="project" value="UniProtKB-SubCell"/>
</dbReference>
<feature type="transmembrane region" description="Helical" evidence="6">
    <location>
        <begin position="323"/>
        <end position="339"/>
    </location>
</feature>
<evidence type="ECO:0000256" key="4">
    <source>
        <dbReference type="ARBA" id="ARBA00022989"/>
    </source>
</evidence>
<dbReference type="Proteomes" id="UP000189674">
    <property type="component" value="Chromosome"/>
</dbReference>
<accession>A0A1U9NLL4</accession>
<dbReference type="InterPro" id="IPR035681">
    <property type="entry name" value="ComA-like_MBL"/>
</dbReference>
<comment type="subcellular location">
    <subcellularLocation>
        <location evidence="1">Cell membrane</location>
        <topology evidence="1">Multi-pass membrane protein</topology>
    </subcellularLocation>
</comment>
<dbReference type="InterPro" id="IPR052159">
    <property type="entry name" value="Competence_DNA_uptake"/>
</dbReference>
<dbReference type="Pfam" id="PF13567">
    <property type="entry name" value="DUF4131"/>
    <property type="match status" value="1"/>
</dbReference>
<dbReference type="RefSeq" id="WP_146662168.1">
    <property type="nucleotide sequence ID" value="NZ_CP019791.1"/>
</dbReference>
<dbReference type="AlphaFoldDB" id="A0A1U9NLL4"/>
<dbReference type="InterPro" id="IPR001279">
    <property type="entry name" value="Metallo-B-lactamas"/>
</dbReference>
<evidence type="ECO:0000313" key="8">
    <source>
        <dbReference type="EMBL" id="AQT68832.1"/>
    </source>
</evidence>
<keyword evidence="2" id="KW-1003">Cell membrane</keyword>
<keyword evidence="4 6" id="KW-1133">Transmembrane helix</keyword>
<feature type="transmembrane region" description="Helical" evidence="6">
    <location>
        <begin position="292"/>
        <end position="311"/>
    </location>
</feature>
<dbReference type="SUPFAM" id="SSF56281">
    <property type="entry name" value="Metallo-hydrolase/oxidoreductase"/>
    <property type="match status" value="1"/>
</dbReference>
<reference evidence="9" key="1">
    <citation type="submission" date="2017-02" db="EMBL/GenBank/DDBJ databases">
        <title>Comparative genomics and description of representatives of a novel lineage of planctomycetes thriving in anoxic sediments.</title>
        <authorList>
            <person name="Spring S."/>
            <person name="Bunk B."/>
            <person name="Sproer C."/>
        </authorList>
    </citation>
    <scope>NUCLEOTIDE SEQUENCE [LARGE SCALE GENOMIC DNA]</scope>
    <source>
        <strain evidence="9">ST-NAGAB-D1</strain>
    </source>
</reference>
<keyword evidence="9" id="KW-1185">Reference proteome</keyword>
<evidence type="ECO:0000256" key="2">
    <source>
        <dbReference type="ARBA" id="ARBA00022475"/>
    </source>
</evidence>
<evidence type="ECO:0000256" key="5">
    <source>
        <dbReference type="ARBA" id="ARBA00023136"/>
    </source>
</evidence>
<dbReference type="NCBIfam" id="TIGR00361">
    <property type="entry name" value="ComEC_Rec2"/>
    <property type="match status" value="1"/>
</dbReference>
<evidence type="ECO:0000256" key="3">
    <source>
        <dbReference type="ARBA" id="ARBA00022692"/>
    </source>
</evidence>
<feature type="transmembrane region" description="Helical" evidence="6">
    <location>
        <begin position="443"/>
        <end position="464"/>
    </location>
</feature>
<proteinExistence type="predicted"/>
<feature type="domain" description="Metallo-beta-lactamase" evidence="7">
    <location>
        <begin position="599"/>
        <end position="802"/>
    </location>
</feature>
<feature type="transmembrane region" description="Helical" evidence="6">
    <location>
        <begin position="21"/>
        <end position="44"/>
    </location>
</feature>
<dbReference type="Gene3D" id="3.60.15.10">
    <property type="entry name" value="Ribonuclease Z/Hydroxyacylglutathione hydrolase-like"/>
    <property type="match status" value="1"/>
</dbReference>
<dbReference type="GO" id="GO:0030420">
    <property type="term" value="P:establishment of competence for transformation"/>
    <property type="evidence" value="ECO:0007669"/>
    <property type="project" value="InterPro"/>
</dbReference>
<evidence type="ECO:0000256" key="6">
    <source>
        <dbReference type="SAM" id="Phobius"/>
    </source>
</evidence>
<feature type="transmembrane region" description="Helical" evidence="6">
    <location>
        <begin position="476"/>
        <end position="495"/>
    </location>
</feature>
<feature type="transmembrane region" description="Helical" evidence="6">
    <location>
        <begin position="566"/>
        <end position="584"/>
    </location>
</feature>
<dbReference type="Pfam" id="PF00753">
    <property type="entry name" value="Lactamase_B"/>
    <property type="match status" value="1"/>
</dbReference>
<dbReference type="CDD" id="cd07731">
    <property type="entry name" value="ComA-like_MBL-fold"/>
    <property type="match status" value="1"/>
</dbReference>
<dbReference type="InterPro" id="IPR004797">
    <property type="entry name" value="Competence_ComEC/Rec2"/>
</dbReference>
<feature type="transmembrane region" description="Helical" evidence="6">
    <location>
        <begin position="345"/>
        <end position="361"/>
    </location>
</feature>
<protein>
    <submittedName>
        <fullName evidence="8">ComEC family competence protein</fullName>
    </submittedName>
</protein>
<dbReference type="OrthoDB" id="9761531at2"/>
<name>A0A1U9NLL4_9BACT</name>
<dbReference type="STRING" id="1936003.STSP2_02008"/>
<dbReference type="PANTHER" id="PTHR30619:SF1">
    <property type="entry name" value="RECOMBINATION PROTEIN 2"/>
    <property type="match status" value="1"/>
</dbReference>
<evidence type="ECO:0000259" key="7">
    <source>
        <dbReference type="SMART" id="SM00849"/>
    </source>
</evidence>
<dbReference type="InterPro" id="IPR036866">
    <property type="entry name" value="RibonucZ/Hydroxyglut_hydro"/>
</dbReference>
<evidence type="ECO:0000313" key="9">
    <source>
        <dbReference type="Proteomes" id="UP000189674"/>
    </source>
</evidence>
<feature type="transmembrane region" description="Helical" evidence="6">
    <location>
        <begin position="50"/>
        <end position="69"/>
    </location>
</feature>
<dbReference type="EMBL" id="CP019791">
    <property type="protein sequence ID" value="AQT68832.1"/>
    <property type="molecule type" value="Genomic_DNA"/>
</dbReference>
<dbReference type="Pfam" id="PF03772">
    <property type="entry name" value="Competence"/>
    <property type="match status" value="1"/>
</dbReference>